<dbReference type="PANTHER" id="PTHR46033:SF8">
    <property type="entry name" value="PROTEIN MAINTENANCE OF MERISTEMS-LIKE"/>
    <property type="match status" value="1"/>
</dbReference>
<organism evidence="3">
    <name type="scientific">Sesamum radiatum</name>
    <name type="common">Black benniseed</name>
    <dbReference type="NCBI Taxonomy" id="300843"/>
    <lineage>
        <taxon>Eukaryota</taxon>
        <taxon>Viridiplantae</taxon>
        <taxon>Streptophyta</taxon>
        <taxon>Embryophyta</taxon>
        <taxon>Tracheophyta</taxon>
        <taxon>Spermatophyta</taxon>
        <taxon>Magnoliopsida</taxon>
        <taxon>eudicotyledons</taxon>
        <taxon>Gunneridae</taxon>
        <taxon>Pentapetalae</taxon>
        <taxon>asterids</taxon>
        <taxon>lamiids</taxon>
        <taxon>Lamiales</taxon>
        <taxon>Pedaliaceae</taxon>
        <taxon>Sesamum</taxon>
    </lineage>
</organism>
<name>A0AAW2PII6_SESRA</name>
<feature type="compositionally biased region" description="Acidic residues" evidence="1">
    <location>
        <begin position="577"/>
        <end position="589"/>
    </location>
</feature>
<accession>A0AAW2PII6</accession>
<dbReference type="PANTHER" id="PTHR46033">
    <property type="entry name" value="PROTEIN MAIN-LIKE 2"/>
    <property type="match status" value="1"/>
</dbReference>
<feature type="domain" description="Aminotransferase-like plant mobile" evidence="2">
    <location>
        <begin position="65"/>
        <end position="164"/>
    </location>
</feature>
<reference evidence="3" key="2">
    <citation type="journal article" date="2024" name="Plant">
        <title>Genomic evolution and insights into agronomic trait innovations of Sesamum species.</title>
        <authorList>
            <person name="Miao H."/>
            <person name="Wang L."/>
            <person name="Qu L."/>
            <person name="Liu H."/>
            <person name="Sun Y."/>
            <person name="Le M."/>
            <person name="Wang Q."/>
            <person name="Wei S."/>
            <person name="Zheng Y."/>
            <person name="Lin W."/>
            <person name="Duan Y."/>
            <person name="Cao H."/>
            <person name="Xiong S."/>
            <person name="Wang X."/>
            <person name="Wei L."/>
            <person name="Li C."/>
            <person name="Ma Q."/>
            <person name="Ju M."/>
            <person name="Zhao R."/>
            <person name="Li G."/>
            <person name="Mu C."/>
            <person name="Tian Q."/>
            <person name="Mei H."/>
            <person name="Zhang T."/>
            <person name="Gao T."/>
            <person name="Zhang H."/>
        </authorList>
    </citation>
    <scope>NUCLEOTIDE SEQUENCE</scope>
    <source>
        <strain evidence="3">G02</strain>
    </source>
</reference>
<protein>
    <submittedName>
        <fullName evidence="3">Serine/threonine-protein phosphatase 7 long form</fullName>
    </submittedName>
</protein>
<proteinExistence type="predicted"/>
<dbReference type="GO" id="GO:0010073">
    <property type="term" value="P:meristem maintenance"/>
    <property type="evidence" value="ECO:0007669"/>
    <property type="project" value="InterPro"/>
</dbReference>
<evidence type="ECO:0000259" key="2">
    <source>
        <dbReference type="Pfam" id="PF10536"/>
    </source>
</evidence>
<feature type="region of interest" description="Disordered" evidence="1">
    <location>
        <begin position="446"/>
        <end position="515"/>
    </location>
</feature>
<reference evidence="3" key="1">
    <citation type="submission" date="2020-06" db="EMBL/GenBank/DDBJ databases">
        <authorList>
            <person name="Li T."/>
            <person name="Hu X."/>
            <person name="Zhang T."/>
            <person name="Song X."/>
            <person name="Zhang H."/>
            <person name="Dai N."/>
            <person name="Sheng W."/>
            <person name="Hou X."/>
            <person name="Wei L."/>
        </authorList>
    </citation>
    <scope>NUCLEOTIDE SEQUENCE</scope>
    <source>
        <strain evidence="3">G02</strain>
        <tissue evidence="3">Leaf</tissue>
    </source>
</reference>
<dbReference type="AlphaFoldDB" id="A0AAW2PII6"/>
<feature type="region of interest" description="Disordered" evidence="1">
    <location>
        <begin position="562"/>
        <end position="610"/>
    </location>
</feature>
<sequence>MNRRAVYGPRDGTVLSQQTQHRSDDILDGDLDDVLKARRADGAFWSHFQQHNLPVRVQQILNEIGFYGVYRCGRLVYDCHLITALVERWRSETHTFHFRVGEATITLQDVQIIWALPIDGEPVTGLDLDRTTIEWQDYCLTYLGFRPAATAFKGSRLQTHAIISHIAQVEITYDTPHEIVVQFGHGHVSFHFALDLVQNVCIWVKSKDNNRLLPAAPYGATWNCEHTFTRTVRTTVRVIRDILDEMQSDQFIWQPYDLDSDVIMAYAADFNPQLWRSSCPLIFYAIVEMHHPERVLRQFGMRQNIPEAIDTRDMSLHQISRKNRTGTDWNLQHIQYISRWQRRYDTVVQRPPISNRRDTERGYWEWYNNITRHFVSSSTNRRVESGYQPGNAPMLQVVTDEVHALDAICQSTHLPLTNEECRQLVDRFAHGIQIIKEALPHLSQQIATSSDNAPTTSHRQRRSSSRMSIGSVERDDVGVDLAGPSTVYTPQDYYVPQPPQDDYVPQPPQDDWFQTAPYMPSHAQVHLDLGLGINQPYAPEYNISPVPFPSFSAYRDNVESSSAASSSRLHSNSGGDNNDEQNEPIDDMGEQIRRPRRQRHRRNCGTGGHF</sequence>
<evidence type="ECO:0000256" key="1">
    <source>
        <dbReference type="SAM" id="MobiDB-lite"/>
    </source>
</evidence>
<feature type="compositionally biased region" description="Basic residues" evidence="1">
    <location>
        <begin position="594"/>
        <end position="603"/>
    </location>
</feature>
<evidence type="ECO:0000313" key="3">
    <source>
        <dbReference type="EMBL" id="KAL0356057.1"/>
    </source>
</evidence>
<dbReference type="InterPro" id="IPR044824">
    <property type="entry name" value="MAIN-like"/>
</dbReference>
<dbReference type="EMBL" id="JACGWJ010000017">
    <property type="protein sequence ID" value="KAL0356057.1"/>
    <property type="molecule type" value="Genomic_DNA"/>
</dbReference>
<comment type="caution">
    <text evidence="3">The sequence shown here is derived from an EMBL/GenBank/DDBJ whole genome shotgun (WGS) entry which is preliminary data.</text>
</comment>
<gene>
    <name evidence="3" type="ORF">Sradi_4052600</name>
</gene>
<feature type="compositionally biased region" description="Polar residues" evidence="1">
    <location>
        <begin position="446"/>
        <end position="456"/>
    </location>
</feature>
<feature type="domain" description="Aminotransferase-like plant mobile" evidence="2">
    <location>
        <begin position="208"/>
        <end position="368"/>
    </location>
</feature>
<dbReference type="InterPro" id="IPR019557">
    <property type="entry name" value="AminoTfrase-like_pln_mobile"/>
</dbReference>
<feature type="compositionally biased region" description="Low complexity" evidence="1">
    <location>
        <begin position="490"/>
        <end position="504"/>
    </location>
</feature>
<dbReference type="Pfam" id="PF10536">
    <property type="entry name" value="PMD"/>
    <property type="match status" value="2"/>
</dbReference>